<comment type="similarity">
    <text evidence="10">Belongs to the MntA antitoxin family.</text>
</comment>
<dbReference type="PANTHER" id="PTHR33571">
    <property type="entry name" value="SSL8005 PROTEIN"/>
    <property type="match status" value="1"/>
</dbReference>
<dbReference type="InterPro" id="IPR052038">
    <property type="entry name" value="Type-VII_TA_antitoxin"/>
</dbReference>
<dbReference type="AlphaFoldDB" id="A0A7G9YDT1"/>
<comment type="cofactor">
    <cofactor evidence="1">
        <name>Mg(2+)</name>
        <dbReference type="ChEBI" id="CHEBI:18420"/>
    </cofactor>
</comment>
<proteinExistence type="inferred from homology"/>
<evidence type="ECO:0000256" key="2">
    <source>
        <dbReference type="ARBA" id="ARBA00022649"/>
    </source>
</evidence>
<dbReference type="GO" id="GO:0005524">
    <property type="term" value="F:ATP binding"/>
    <property type="evidence" value="ECO:0007669"/>
    <property type="project" value="UniProtKB-KW"/>
</dbReference>
<dbReference type="InterPro" id="IPR002934">
    <property type="entry name" value="Polymerase_NTP_transf_dom"/>
</dbReference>
<keyword evidence="8" id="KW-0460">Magnesium</keyword>
<evidence type="ECO:0000256" key="5">
    <source>
        <dbReference type="ARBA" id="ARBA00022723"/>
    </source>
</evidence>
<dbReference type="GO" id="GO:0046872">
    <property type="term" value="F:metal ion binding"/>
    <property type="evidence" value="ECO:0007669"/>
    <property type="project" value="UniProtKB-KW"/>
</dbReference>
<name>A0A7G9YDT1_9EURY</name>
<dbReference type="SUPFAM" id="SSF81301">
    <property type="entry name" value="Nucleotidyltransferase"/>
    <property type="match status" value="1"/>
</dbReference>
<evidence type="ECO:0000313" key="14">
    <source>
        <dbReference type="EMBL" id="QNO46165.1"/>
    </source>
</evidence>
<organism evidence="14">
    <name type="scientific">Candidatus Methanogaster sp. ANME-2c ERB4</name>
    <dbReference type="NCBI Taxonomy" id="2759911"/>
    <lineage>
        <taxon>Archaea</taxon>
        <taxon>Methanobacteriati</taxon>
        <taxon>Methanobacteriota</taxon>
        <taxon>Stenosarchaea group</taxon>
        <taxon>Methanomicrobia</taxon>
        <taxon>Methanosarcinales</taxon>
        <taxon>ANME-2 cluster</taxon>
        <taxon>Candidatus Methanogasteraceae</taxon>
        <taxon>Candidatus Methanogaster</taxon>
    </lineage>
</organism>
<sequence length="96" mass="11152">MYVIETLKAHKGELKERYSVRRIGVFGSYVRAEQKATSDIDVLVEFEKPTFDNFMDLAFYLEELFGRRVDLLTPEGVKGIRIKEIEKEIMGSVVYV</sequence>
<protein>
    <recommendedName>
        <fullName evidence="9">protein adenylyltransferase</fullName>
        <ecNumber evidence="9">2.7.7.108</ecNumber>
    </recommendedName>
</protein>
<dbReference type="CDD" id="cd05403">
    <property type="entry name" value="NT_KNTase_like"/>
    <property type="match status" value="1"/>
</dbReference>
<evidence type="ECO:0000256" key="12">
    <source>
        <dbReference type="ARBA" id="ARBA00048696"/>
    </source>
</evidence>
<evidence type="ECO:0000256" key="1">
    <source>
        <dbReference type="ARBA" id="ARBA00001946"/>
    </source>
</evidence>
<evidence type="ECO:0000259" key="13">
    <source>
        <dbReference type="Pfam" id="PF01909"/>
    </source>
</evidence>
<keyword evidence="6" id="KW-0547">Nucleotide-binding</keyword>
<reference evidence="14" key="1">
    <citation type="submission" date="2020-06" db="EMBL/GenBank/DDBJ databases">
        <title>Unique genomic features of the anaerobic methanotrophic archaea.</title>
        <authorList>
            <person name="Chadwick G.L."/>
            <person name="Skennerton C.T."/>
            <person name="Laso-Perez R."/>
            <person name="Leu A.O."/>
            <person name="Speth D.R."/>
            <person name="Yu H."/>
            <person name="Morgan-Lang C."/>
            <person name="Hatzenpichler R."/>
            <person name="Goudeau D."/>
            <person name="Malmstrom R."/>
            <person name="Brazelton W.J."/>
            <person name="Woyke T."/>
            <person name="Hallam S.J."/>
            <person name="Tyson G.W."/>
            <person name="Wegener G."/>
            <person name="Boetius A."/>
            <person name="Orphan V."/>
        </authorList>
    </citation>
    <scope>NUCLEOTIDE SEQUENCE</scope>
</reference>
<comment type="catalytic activity">
    <reaction evidence="11">
        <text>O-(5'-adenylyl)-L-tyrosyl-[protein] + ATP = O-[5'-(adenylyl-(5'-&gt;3')-adenylyl)]-L-tyrosyl-[protein] + diphosphate</text>
        <dbReference type="Rhea" id="RHEA:66528"/>
        <dbReference type="Rhea" id="RHEA-COMP:13846"/>
        <dbReference type="Rhea" id="RHEA-COMP:17046"/>
        <dbReference type="ChEBI" id="CHEBI:30616"/>
        <dbReference type="ChEBI" id="CHEBI:33019"/>
        <dbReference type="ChEBI" id="CHEBI:83624"/>
        <dbReference type="ChEBI" id="CHEBI:167160"/>
    </reaction>
</comment>
<gene>
    <name evidence="14" type="ORF">LJAJCFKK_00016</name>
</gene>
<dbReference type="Pfam" id="PF01909">
    <property type="entry name" value="NTP_transf_2"/>
    <property type="match status" value="1"/>
</dbReference>
<keyword evidence="2" id="KW-1277">Toxin-antitoxin system</keyword>
<evidence type="ECO:0000256" key="11">
    <source>
        <dbReference type="ARBA" id="ARBA00047518"/>
    </source>
</evidence>
<keyword evidence="4" id="KW-0548">Nucleotidyltransferase</keyword>
<comment type="catalytic activity">
    <reaction evidence="12">
        <text>L-tyrosyl-[protein] + ATP = O-(5'-adenylyl)-L-tyrosyl-[protein] + diphosphate</text>
        <dbReference type="Rhea" id="RHEA:54288"/>
        <dbReference type="Rhea" id="RHEA-COMP:10136"/>
        <dbReference type="Rhea" id="RHEA-COMP:13846"/>
        <dbReference type="ChEBI" id="CHEBI:30616"/>
        <dbReference type="ChEBI" id="CHEBI:33019"/>
        <dbReference type="ChEBI" id="CHEBI:46858"/>
        <dbReference type="ChEBI" id="CHEBI:83624"/>
        <dbReference type="EC" id="2.7.7.108"/>
    </reaction>
</comment>
<evidence type="ECO:0000256" key="7">
    <source>
        <dbReference type="ARBA" id="ARBA00022840"/>
    </source>
</evidence>
<evidence type="ECO:0000256" key="6">
    <source>
        <dbReference type="ARBA" id="ARBA00022741"/>
    </source>
</evidence>
<dbReference type="Gene3D" id="3.30.460.10">
    <property type="entry name" value="Beta Polymerase, domain 2"/>
    <property type="match status" value="1"/>
</dbReference>
<evidence type="ECO:0000256" key="8">
    <source>
        <dbReference type="ARBA" id="ARBA00022842"/>
    </source>
</evidence>
<feature type="domain" description="Polymerase nucleotidyl transferase" evidence="13">
    <location>
        <begin position="8"/>
        <end position="87"/>
    </location>
</feature>
<dbReference type="GO" id="GO:0070733">
    <property type="term" value="F:AMPylase activity"/>
    <property type="evidence" value="ECO:0007669"/>
    <property type="project" value="UniProtKB-EC"/>
</dbReference>
<evidence type="ECO:0000256" key="10">
    <source>
        <dbReference type="ARBA" id="ARBA00038276"/>
    </source>
</evidence>
<accession>A0A7G9YDT1</accession>
<keyword evidence="7" id="KW-0067">ATP-binding</keyword>
<evidence type="ECO:0000256" key="9">
    <source>
        <dbReference type="ARBA" id="ARBA00034531"/>
    </source>
</evidence>
<dbReference type="InterPro" id="IPR043519">
    <property type="entry name" value="NT_sf"/>
</dbReference>
<dbReference type="EC" id="2.7.7.108" evidence="9"/>
<dbReference type="PANTHER" id="PTHR33571:SF14">
    <property type="entry name" value="PROTEIN ADENYLYLTRANSFERASE MJ0435-RELATED"/>
    <property type="match status" value="1"/>
</dbReference>
<dbReference type="EMBL" id="MT631170">
    <property type="protein sequence ID" value="QNO46165.1"/>
    <property type="molecule type" value="Genomic_DNA"/>
</dbReference>
<evidence type="ECO:0000256" key="3">
    <source>
        <dbReference type="ARBA" id="ARBA00022679"/>
    </source>
</evidence>
<keyword evidence="5" id="KW-0479">Metal-binding</keyword>
<keyword evidence="3" id="KW-0808">Transferase</keyword>
<evidence type="ECO:0000256" key="4">
    <source>
        <dbReference type="ARBA" id="ARBA00022695"/>
    </source>
</evidence>